<dbReference type="AlphaFoldDB" id="A0AAW8ZVA3"/>
<organism evidence="1 2">
    <name type="scientific">Xanthomonas hortorum pv. vitians</name>
    <dbReference type="NCBI Taxonomy" id="83224"/>
    <lineage>
        <taxon>Bacteria</taxon>
        <taxon>Pseudomonadati</taxon>
        <taxon>Pseudomonadota</taxon>
        <taxon>Gammaproteobacteria</taxon>
        <taxon>Lysobacterales</taxon>
        <taxon>Lysobacteraceae</taxon>
        <taxon>Xanthomonas</taxon>
    </lineage>
</organism>
<comment type="caution">
    <text evidence="1">The sequence shown here is derived from an EMBL/GenBank/DDBJ whole genome shotgun (WGS) entry which is preliminary data.</text>
</comment>
<evidence type="ECO:0000313" key="1">
    <source>
        <dbReference type="EMBL" id="MDV7251090.1"/>
    </source>
</evidence>
<dbReference type="Pfam" id="PF02810">
    <property type="entry name" value="SEC-C"/>
    <property type="match status" value="1"/>
</dbReference>
<sequence>MPCLCDSGSEYKHCHGA</sequence>
<accession>A0AAW8ZVA3</accession>
<protein>
    <submittedName>
        <fullName evidence="1">SEC-C metal-binding domain-containing protein</fullName>
    </submittedName>
</protein>
<dbReference type="RefSeq" id="WP_258167575.1">
    <property type="nucleotide sequence ID" value="NZ_JAVTRY010000021.1"/>
</dbReference>
<dbReference type="EMBL" id="JAWMQI010000138">
    <property type="protein sequence ID" value="MDV7251090.1"/>
    <property type="molecule type" value="Genomic_DNA"/>
</dbReference>
<gene>
    <name evidence="1" type="ORF">R4K57_22425</name>
</gene>
<proteinExistence type="predicted"/>
<evidence type="ECO:0000313" key="2">
    <source>
        <dbReference type="Proteomes" id="UP001187425"/>
    </source>
</evidence>
<reference evidence="1 2" key="1">
    <citation type="submission" date="2023-10" db="EMBL/GenBank/DDBJ databases">
        <title>A new tool for lettuce pathogen research.</title>
        <authorList>
            <person name="Horton K.N."/>
            <person name="Cseke L.J."/>
            <person name="Badiwe M."/>
            <person name="Tesfaye D."/>
            <person name="Klein A."/>
            <person name="Su J."/>
            <person name="Potnis N."/>
            <person name="Gassmann W."/>
        </authorList>
    </citation>
    <scope>NUCLEOTIDE SEQUENCE [LARGE SCALE GENOMIC DNA]</scope>
    <source>
        <strain evidence="1 2">JSKH1901</strain>
    </source>
</reference>
<name>A0AAW8ZVA3_9XANT</name>
<dbReference type="SUPFAM" id="SSF103642">
    <property type="entry name" value="Sec-C motif"/>
    <property type="match status" value="1"/>
</dbReference>
<dbReference type="Proteomes" id="UP001187425">
    <property type="component" value="Unassembled WGS sequence"/>
</dbReference>
<dbReference type="InterPro" id="IPR004027">
    <property type="entry name" value="SEC_C_motif"/>
</dbReference>